<reference evidence="2 3" key="1">
    <citation type="submission" date="2011-08" db="EMBL/GenBank/DDBJ databases">
        <authorList>
            <person name="Weinstock G."/>
            <person name="Sodergren E."/>
            <person name="Clifton S."/>
            <person name="Fulton L."/>
            <person name="Fulton B."/>
            <person name="Courtney L."/>
            <person name="Fronick C."/>
            <person name="Harrison M."/>
            <person name="Strong C."/>
            <person name="Farmer C."/>
            <person name="Delahaunty K."/>
            <person name="Markovic C."/>
            <person name="Hall O."/>
            <person name="Minx P."/>
            <person name="Tomlinson C."/>
            <person name="Mitreva M."/>
            <person name="Hou S."/>
            <person name="Chen J."/>
            <person name="Wollam A."/>
            <person name="Pepin K.H."/>
            <person name="Johnson M."/>
            <person name="Bhonagiri V."/>
            <person name="Zhang X."/>
            <person name="Suruliraj S."/>
            <person name="Warren W."/>
            <person name="Chinwalla A."/>
            <person name="Mardis E.R."/>
            <person name="Wilson R.K."/>
        </authorList>
    </citation>
    <scope>NUCLEOTIDE SEQUENCE [LARGE SCALE GENOMIC DNA]</scope>
    <source>
        <strain evidence="2 3">DP7</strain>
    </source>
</reference>
<name>G9XR69_DESHA</name>
<dbReference type="Proteomes" id="UP000004416">
    <property type="component" value="Unassembled WGS sequence"/>
</dbReference>
<dbReference type="AlphaFoldDB" id="G9XR69"/>
<proteinExistence type="predicted"/>
<dbReference type="HOGENOM" id="CLU_3269012_0_0_9"/>
<evidence type="ECO:0000313" key="2">
    <source>
        <dbReference type="EMBL" id="EHL05925.1"/>
    </source>
</evidence>
<feature type="compositionally biased region" description="Basic residues" evidence="1">
    <location>
        <begin position="24"/>
        <end position="41"/>
    </location>
</feature>
<protein>
    <submittedName>
        <fullName evidence="2">Uncharacterized protein</fullName>
    </submittedName>
</protein>
<dbReference type="EMBL" id="AFZX01000091">
    <property type="protein sequence ID" value="EHL05925.1"/>
    <property type="molecule type" value="Genomic_DNA"/>
</dbReference>
<accession>G9XR69</accession>
<evidence type="ECO:0000313" key="3">
    <source>
        <dbReference type="Proteomes" id="UP000004416"/>
    </source>
</evidence>
<feature type="region of interest" description="Disordered" evidence="1">
    <location>
        <begin position="18"/>
        <end position="41"/>
    </location>
</feature>
<comment type="caution">
    <text evidence="2">The sequence shown here is derived from an EMBL/GenBank/DDBJ whole genome shotgun (WGS) entry which is preliminary data.</text>
</comment>
<organism evidence="2 3">
    <name type="scientific">Desulfitobacterium hafniense DP7</name>
    <dbReference type="NCBI Taxonomy" id="537010"/>
    <lineage>
        <taxon>Bacteria</taxon>
        <taxon>Bacillati</taxon>
        <taxon>Bacillota</taxon>
        <taxon>Clostridia</taxon>
        <taxon>Eubacteriales</taxon>
        <taxon>Desulfitobacteriaceae</taxon>
        <taxon>Desulfitobacterium</taxon>
    </lineage>
</organism>
<sequence>MKTSAPFRKKVVYKPILLQEGKRSNRSPKRNNRPRWRLFQI</sequence>
<evidence type="ECO:0000256" key="1">
    <source>
        <dbReference type="SAM" id="MobiDB-lite"/>
    </source>
</evidence>
<gene>
    <name evidence="2" type="ORF">HMPREF0322_03466</name>
</gene>